<dbReference type="PANTHER" id="PTHR12460">
    <property type="entry name" value="CYCLIN-DEPENDENT KINASE INHIBITOR-RELATED PROTEIN"/>
    <property type="match status" value="1"/>
</dbReference>
<feature type="compositionally biased region" description="Polar residues" evidence="1">
    <location>
        <begin position="647"/>
        <end position="664"/>
    </location>
</feature>
<feature type="compositionally biased region" description="Acidic residues" evidence="1">
    <location>
        <begin position="282"/>
        <end position="295"/>
    </location>
</feature>
<feature type="compositionally biased region" description="Pro residues" evidence="1">
    <location>
        <begin position="945"/>
        <end position="958"/>
    </location>
</feature>
<proteinExistence type="predicted"/>
<feature type="compositionally biased region" description="Polar residues" evidence="1">
    <location>
        <begin position="456"/>
        <end position="467"/>
    </location>
</feature>
<feature type="region of interest" description="Disordered" evidence="1">
    <location>
        <begin position="254"/>
        <end position="346"/>
    </location>
</feature>
<protein>
    <recommendedName>
        <fullName evidence="2">CID domain-containing protein</fullName>
    </recommendedName>
</protein>
<evidence type="ECO:0000256" key="1">
    <source>
        <dbReference type="SAM" id="MobiDB-lite"/>
    </source>
</evidence>
<feature type="region of interest" description="Disordered" evidence="1">
    <location>
        <begin position="450"/>
        <end position="537"/>
    </location>
</feature>
<feature type="region of interest" description="Disordered" evidence="1">
    <location>
        <begin position="41"/>
        <end position="67"/>
    </location>
</feature>
<gene>
    <name evidence="3" type="ORF">ACEWY4_023748</name>
</gene>
<feature type="region of interest" description="Disordered" evidence="1">
    <location>
        <begin position="204"/>
        <end position="230"/>
    </location>
</feature>
<feature type="compositionally biased region" description="Pro residues" evidence="1">
    <location>
        <begin position="1025"/>
        <end position="1037"/>
    </location>
</feature>
<feature type="region of interest" description="Disordered" evidence="1">
    <location>
        <begin position="550"/>
        <end position="1037"/>
    </location>
</feature>
<reference evidence="3 4" key="1">
    <citation type="submission" date="2024-09" db="EMBL/GenBank/DDBJ databases">
        <title>A chromosome-level genome assembly of Gray's grenadier anchovy, Coilia grayii.</title>
        <authorList>
            <person name="Fu Z."/>
        </authorList>
    </citation>
    <scope>NUCLEOTIDE SEQUENCE [LARGE SCALE GENOMIC DNA]</scope>
    <source>
        <strain evidence="3">G4</strain>
        <tissue evidence="3">Muscle</tissue>
    </source>
</reference>
<dbReference type="InterPro" id="IPR008942">
    <property type="entry name" value="ENTH_VHS"/>
</dbReference>
<evidence type="ECO:0000313" key="3">
    <source>
        <dbReference type="EMBL" id="KAL2079955.1"/>
    </source>
</evidence>
<feature type="compositionally biased region" description="Pro residues" evidence="1">
    <location>
        <begin position="398"/>
        <end position="412"/>
    </location>
</feature>
<evidence type="ECO:0000259" key="2">
    <source>
        <dbReference type="PROSITE" id="PS51391"/>
    </source>
</evidence>
<dbReference type="EMBL" id="JBHFQA010000021">
    <property type="protein sequence ID" value="KAL2079955.1"/>
    <property type="molecule type" value="Genomic_DNA"/>
</dbReference>
<dbReference type="AlphaFoldDB" id="A0ABD1IYC9"/>
<organism evidence="3 4">
    <name type="scientific">Coilia grayii</name>
    <name type="common">Gray's grenadier anchovy</name>
    <dbReference type="NCBI Taxonomy" id="363190"/>
    <lineage>
        <taxon>Eukaryota</taxon>
        <taxon>Metazoa</taxon>
        <taxon>Chordata</taxon>
        <taxon>Craniata</taxon>
        <taxon>Vertebrata</taxon>
        <taxon>Euteleostomi</taxon>
        <taxon>Actinopterygii</taxon>
        <taxon>Neopterygii</taxon>
        <taxon>Teleostei</taxon>
        <taxon>Clupei</taxon>
        <taxon>Clupeiformes</taxon>
        <taxon>Clupeoidei</taxon>
        <taxon>Engraulidae</taxon>
        <taxon>Coilinae</taxon>
        <taxon>Coilia</taxon>
    </lineage>
</organism>
<feature type="compositionally biased region" description="Pro residues" evidence="1">
    <location>
        <begin position="770"/>
        <end position="782"/>
    </location>
</feature>
<dbReference type="Gene3D" id="6.10.250.2560">
    <property type="match status" value="1"/>
</dbReference>
<dbReference type="PANTHER" id="PTHR12460:SF40">
    <property type="entry name" value="REGULATION OF NUCLEAR PRE-MRNA DOMAIN-CONTAINING PROTEIN 2"/>
    <property type="match status" value="1"/>
</dbReference>
<name>A0ABD1IYC9_9TELE</name>
<feature type="compositionally biased region" description="Basic and acidic residues" evidence="1">
    <location>
        <begin position="745"/>
        <end position="756"/>
    </location>
</feature>
<dbReference type="PROSITE" id="PS51391">
    <property type="entry name" value="CID"/>
    <property type="match status" value="1"/>
</dbReference>
<sequence length="1037" mass="111924">MEIFSAVDDPKVRRAVERTLTIWEERNVYSEEFIAQLRTHLQEKEPEEPAVSTPVATPTTTTATPKVSAAQKSKIVAEFVPQGFIQKLQKHRSSVDEVDLREKQLAAMRVDVCSSEALKKLKDKAGGKKFAKDFEEGSAKLQEFVSILEGQVKKGPVLLEALQNADVFYEMQYKEVKIVTKAYETFANRVSHLKRKLDALKAGLPSLDDSPVPSPCADAPSPTGSESPFRGLASADLELDAAAMADQYPEPLISLGDVPSPLSSPGGSPKPAVEVGQSDNREVEDMEMSDGEEAEGGGIIAVEEPVETPTVPVVSNPAPAPAVTQPAVANEAASVKQATPSPETAAAATAVAPSATPAVPANLASVDLGKISSILSSIMKNTGGARPSTDSPVAPTTTPAPPLQSSAPPPQSPASLASILSKVDTSTILSALSKTQGQAGGLQGFSSILNAEGMKTRQNPPASTERPNVSFPAPSKDTILTAIKKTSSLTPSLIGKQETVPSSFMPKRASSDKQATPAPEKTGMQEPAAPSKLDSRLLNFFQGREGLHAFGLDLSSDPLGQRGQGSAPTAPSGQVAVSNSPALGQENLEGTPVRDESGGTPTQDEATDASMNVLAMFQGGAPKTPVSNPASTASSSHPAPAYDNEFWRNSNVPSSSYTTPNGRQFHQVDYNGMGKVGGPPNSATALDQYKAPVPNTVPGAGLPPDSQMGPVESRLDPNMAEGSWYDQQYMDQHGDSNVASTSLNYEKDRRDAERHHQSTSLPLTNFFTAPLPPIPQLPPPPKDLLAGPSSSRLDREPLAEPPKISSRPEEYNDPPPFEPVREDLLLPYPEHEEEMGHPDEPPYPYPHPHHRPLGPELDPRHPLHYPRSPPHHLPRRALSPPPGPMGDYYDSHSPPPRPVRPGYYDDRSPSPPPFEDPYYDRYYDREARSPSPPPYPYRRPLSPHSLPPDYDPYDLPPPQHRHPPHPFHPCPPRPMHPVDPMPQRPLGPRRPMPPRPPHHPHDPYRMPMKRPGPPFGGHPRVGGPFYPPKRPFLPPRY</sequence>
<feature type="compositionally biased region" description="Low complexity" evidence="1">
    <location>
        <begin position="49"/>
        <end position="67"/>
    </location>
</feature>
<feature type="compositionally biased region" description="Low complexity" evidence="1">
    <location>
        <begin position="254"/>
        <end position="271"/>
    </location>
</feature>
<feature type="compositionally biased region" description="Polar residues" evidence="1">
    <location>
        <begin position="564"/>
        <end position="582"/>
    </location>
</feature>
<evidence type="ECO:0000313" key="4">
    <source>
        <dbReference type="Proteomes" id="UP001591681"/>
    </source>
</evidence>
<feature type="region of interest" description="Disordered" evidence="1">
    <location>
        <begin position="380"/>
        <end position="415"/>
    </location>
</feature>
<feature type="domain" description="CID" evidence="2">
    <location>
        <begin position="1"/>
        <end position="45"/>
    </location>
</feature>
<dbReference type="Proteomes" id="UP001591681">
    <property type="component" value="Unassembled WGS sequence"/>
</dbReference>
<feature type="compositionally biased region" description="Basic and acidic residues" evidence="1">
    <location>
        <begin position="918"/>
        <end position="928"/>
    </location>
</feature>
<keyword evidence="4" id="KW-1185">Reference proteome</keyword>
<comment type="caution">
    <text evidence="3">The sequence shown here is derived from an EMBL/GenBank/DDBJ whole genome shotgun (WGS) entry which is preliminary data.</text>
</comment>
<feature type="compositionally biased region" description="Low complexity" evidence="1">
    <location>
        <begin position="300"/>
        <end position="329"/>
    </location>
</feature>
<feature type="compositionally biased region" description="Polar residues" evidence="1">
    <location>
        <begin position="725"/>
        <end position="744"/>
    </location>
</feature>
<dbReference type="Gene3D" id="1.25.40.90">
    <property type="match status" value="1"/>
</dbReference>
<feature type="compositionally biased region" description="Low complexity" evidence="1">
    <location>
        <begin position="387"/>
        <end position="397"/>
    </location>
</feature>
<feature type="compositionally biased region" description="Pro residues" evidence="1">
    <location>
        <begin position="966"/>
        <end position="995"/>
    </location>
</feature>
<accession>A0ABD1IYC9</accession>
<feature type="compositionally biased region" description="Low complexity" evidence="1">
    <location>
        <begin position="625"/>
        <end position="641"/>
    </location>
</feature>
<dbReference type="InterPro" id="IPR006569">
    <property type="entry name" value="CID_dom"/>
</dbReference>
<feature type="compositionally biased region" description="Polar residues" evidence="1">
    <location>
        <begin position="758"/>
        <end position="767"/>
    </location>
</feature>